<dbReference type="Gene3D" id="1.25.10.10">
    <property type="entry name" value="Leucine-rich Repeat Variant"/>
    <property type="match status" value="1"/>
</dbReference>
<feature type="transmembrane region" description="Helical" evidence="1">
    <location>
        <begin position="364"/>
        <end position="385"/>
    </location>
</feature>
<feature type="transmembrane region" description="Helical" evidence="1">
    <location>
        <begin position="120"/>
        <end position="137"/>
    </location>
</feature>
<protein>
    <submittedName>
        <fullName evidence="2">Uncharacterized protein</fullName>
    </submittedName>
</protein>
<sequence length="927" mass="106155">MQRVLRLLFNLHYGEEKRALLFFLLGLVWGIGCYGTLSLAEGLFIERLGSMQLPKVYLGSSLILCIFSSLILYNLFKKHISATALFLIPVSLSIFCNFYLMLSSIFAIELPHSPLFFYRIFIWSLTILSYTSFWGFVDQFFNLQDGKRHFCIFNAVIFLGDAIGSGIVASLVHIIGIQGILILFTTALVLTFPIVFYVSKSLKALSDDHDHFIDTGHPPPLSKAFKLCLHDKYTFYLLCFYFLMQLLAIATEFNYLKIFEIQFASKEEFELVAHIGKCSLWISLGNMCFALFAYSRIVKRLGVNNIILFAPLCFLSLFLCWTFKTTLSIAILGMVVREGVTYALDDNNLQLLIYGVPNKIRNQIRIVVESFIEPIGMLVWSLVCFFTSRQYVFCLIISLVATVLVFLVRSYYAQAILKNLSAQALQLTRSMQDWIKSMTVKQKRQIELFLLAHLKHPSERHQTFAFQHLLNLASRSVLPSLLAHMNKLSLPNKLKTIDMLKSSLWAKDFLTLELLKRWTSIFPHPAIASAIHLYFAEHDLLHVTHIAEDLYDTIGEKLLAAILTVRRQEASGPYRDLSDKRLKELLYSDRPQDITMGLTILKLEKNPENFPILLDFLNTTNEDILIVTCKALYTSVRANHKPYCRKLLKILRQCADNNEASHYLLKTIRVALDTSLIKDLLMTTSQLKNTSRKYAEAIIADLDKEVAPAFLQVLTDESIHNRCRILAAKALSKIDNWLLKKHAYKIVKSKASKALFYSYHRHYIQIKYPTYNLSLLVNTLNSNYYAEVNFILSLLGILGSMEHSDILIRALTSKNQKIKAQALESLEKSCDSHLFSLLEPFVTQPGICYSEKHYFKCGVIPLTLKELLNMMESSPSSLNKLTAQQLKEELSYCDPDFQSPNTIYNQEHEKFIKEETETLTPSFLSTI</sequence>
<keyword evidence="3" id="KW-1185">Reference proteome</keyword>
<accession>A0A2R8FB18</accession>
<dbReference type="InterPro" id="IPR016024">
    <property type="entry name" value="ARM-type_fold"/>
</dbReference>
<dbReference type="EMBL" id="LT993738">
    <property type="protein sequence ID" value="SPN73437.1"/>
    <property type="molecule type" value="Genomic_DNA"/>
</dbReference>
<evidence type="ECO:0000313" key="3">
    <source>
        <dbReference type="Proteomes" id="UP000244926"/>
    </source>
</evidence>
<evidence type="ECO:0000313" key="2">
    <source>
        <dbReference type="EMBL" id="SPN73437.1"/>
    </source>
</evidence>
<name>A0A2R8FB18_9CHLA</name>
<dbReference type="RefSeq" id="WP_108896403.1">
    <property type="nucleotide sequence ID" value="NZ_LT993738.1"/>
</dbReference>
<dbReference type="Proteomes" id="UP000244926">
    <property type="component" value="Chromosome I"/>
</dbReference>
<dbReference type="InterPro" id="IPR011989">
    <property type="entry name" value="ARM-like"/>
</dbReference>
<gene>
    <name evidence="2" type="ORF">C10C_0263</name>
</gene>
<feature type="transmembrane region" description="Helical" evidence="1">
    <location>
        <begin position="306"/>
        <end position="336"/>
    </location>
</feature>
<feature type="transmembrane region" description="Helical" evidence="1">
    <location>
        <begin position="392"/>
        <end position="412"/>
    </location>
</feature>
<evidence type="ECO:0000256" key="1">
    <source>
        <dbReference type="SAM" id="Phobius"/>
    </source>
</evidence>
<feature type="transmembrane region" description="Helical" evidence="1">
    <location>
        <begin position="175"/>
        <end position="198"/>
    </location>
</feature>
<dbReference type="SUPFAM" id="SSF48371">
    <property type="entry name" value="ARM repeat"/>
    <property type="match status" value="1"/>
</dbReference>
<keyword evidence="1" id="KW-0472">Membrane</keyword>
<feature type="transmembrane region" description="Helical" evidence="1">
    <location>
        <begin position="233"/>
        <end position="251"/>
    </location>
</feature>
<feature type="transmembrane region" description="Helical" evidence="1">
    <location>
        <begin position="57"/>
        <end position="76"/>
    </location>
</feature>
<feature type="transmembrane region" description="Helical" evidence="1">
    <location>
        <begin position="271"/>
        <end position="294"/>
    </location>
</feature>
<dbReference type="OrthoDB" id="7441479at2"/>
<dbReference type="KEGG" id="csee:C10C_0263"/>
<feature type="transmembrane region" description="Helical" evidence="1">
    <location>
        <begin position="149"/>
        <end position="169"/>
    </location>
</feature>
<reference evidence="3" key="1">
    <citation type="submission" date="2017-11" db="EMBL/GenBank/DDBJ databases">
        <authorList>
            <person name="Seth-Smith MB H."/>
        </authorList>
    </citation>
    <scope>NUCLEOTIDE SEQUENCE [LARGE SCALE GENOMIC DNA]</scope>
</reference>
<dbReference type="InterPro" id="IPR036259">
    <property type="entry name" value="MFS_trans_sf"/>
</dbReference>
<feature type="transmembrane region" description="Helical" evidence="1">
    <location>
        <begin position="83"/>
        <end position="108"/>
    </location>
</feature>
<proteinExistence type="predicted"/>
<dbReference type="AlphaFoldDB" id="A0A2R8FB18"/>
<dbReference type="PROSITE" id="PS51257">
    <property type="entry name" value="PROKAR_LIPOPROTEIN"/>
    <property type="match status" value="1"/>
</dbReference>
<organism evidence="2 3">
    <name type="scientific">Chlamydia serpentis</name>
    <dbReference type="NCBI Taxonomy" id="1967782"/>
    <lineage>
        <taxon>Bacteria</taxon>
        <taxon>Pseudomonadati</taxon>
        <taxon>Chlamydiota</taxon>
        <taxon>Chlamydiia</taxon>
        <taxon>Chlamydiales</taxon>
        <taxon>Chlamydiaceae</taxon>
        <taxon>Chlamydia/Chlamydophila group</taxon>
        <taxon>Chlamydia</taxon>
    </lineage>
</organism>
<feature type="transmembrane region" description="Helical" evidence="1">
    <location>
        <begin position="20"/>
        <end position="45"/>
    </location>
</feature>
<keyword evidence="1" id="KW-1133">Transmembrane helix</keyword>
<dbReference type="SUPFAM" id="SSF103473">
    <property type="entry name" value="MFS general substrate transporter"/>
    <property type="match status" value="1"/>
</dbReference>
<keyword evidence="1" id="KW-0812">Transmembrane</keyword>